<keyword evidence="4" id="KW-1133">Transmembrane helix</keyword>
<evidence type="ECO:0000256" key="1">
    <source>
        <dbReference type="ARBA" id="ARBA00004196"/>
    </source>
</evidence>
<dbReference type="InterPro" id="IPR013766">
    <property type="entry name" value="Thioredoxin_domain"/>
</dbReference>
<comment type="subcellular location">
    <subcellularLocation>
        <location evidence="1">Cell envelope</location>
    </subcellularLocation>
</comment>
<keyword evidence="4" id="KW-0812">Transmembrane</keyword>
<dbReference type="PANTHER" id="PTHR42852:SF18">
    <property type="entry name" value="CHROMOSOME UNDETERMINED SCAFFOLD_47, WHOLE GENOME SHOTGUN SEQUENCE"/>
    <property type="match status" value="1"/>
</dbReference>
<evidence type="ECO:0000256" key="4">
    <source>
        <dbReference type="SAM" id="Phobius"/>
    </source>
</evidence>
<keyword evidence="2" id="KW-0201">Cytochrome c-type biogenesis</keyword>
<dbReference type="Pfam" id="PF08534">
    <property type="entry name" value="Redoxin"/>
    <property type="match status" value="1"/>
</dbReference>
<dbReference type="CDD" id="cd02966">
    <property type="entry name" value="TlpA_like_family"/>
    <property type="match status" value="1"/>
</dbReference>
<dbReference type="InterPro" id="IPR036249">
    <property type="entry name" value="Thioredoxin-like_sf"/>
</dbReference>
<reference evidence="6" key="1">
    <citation type="submission" date="2023-03" db="EMBL/GenBank/DDBJ databases">
        <title>Stygiobacter electus gen. nov., sp. nov., facultatively anaerobic thermotolerant bacterium of the class Ignavibacteria from a well of Yessentuki mineral water deposit.</title>
        <authorList>
            <person name="Podosokorskaya O.A."/>
            <person name="Elcheninov A.G."/>
            <person name="Petrova N.F."/>
            <person name="Zavarzina D.G."/>
            <person name="Kublanov I.V."/>
            <person name="Merkel A.Y."/>
        </authorList>
    </citation>
    <scope>NUCLEOTIDE SEQUENCE</scope>
    <source>
        <strain evidence="6">09-Me</strain>
    </source>
</reference>
<gene>
    <name evidence="6" type="ORF">P0M35_03315</name>
</gene>
<evidence type="ECO:0000256" key="2">
    <source>
        <dbReference type="ARBA" id="ARBA00022748"/>
    </source>
</evidence>
<evidence type="ECO:0000259" key="5">
    <source>
        <dbReference type="PROSITE" id="PS51352"/>
    </source>
</evidence>
<comment type="caution">
    <text evidence="6">The sequence shown here is derived from an EMBL/GenBank/DDBJ whole genome shotgun (WGS) entry which is preliminary data.</text>
</comment>
<dbReference type="Gene3D" id="3.40.30.10">
    <property type="entry name" value="Glutaredoxin"/>
    <property type="match status" value="1"/>
</dbReference>
<keyword evidence="4" id="KW-0472">Membrane</keyword>
<feature type="domain" description="Thioredoxin" evidence="5">
    <location>
        <begin position="62"/>
        <end position="201"/>
    </location>
</feature>
<dbReference type="SUPFAM" id="SSF52833">
    <property type="entry name" value="Thioredoxin-like"/>
    <property type="match status" value="1"/>
</dbReference>
<dbReference type="GO" id="GO:0017004">
    <property type="term" value="P:cytochrome complex assembly"/>
    <property type="evidence" value="ECO:0007669"/>
    <property type="project" value="UniProtKB-KW"/>
</dbReference>
<dbReference type="Proteomes" id="UP001221302">
    <property type="component" value="Unassembled WGS sequence"/>
</dbReference>
<dbReference type="PROSITE" id="PS51352">
    <property type="entry name" value="THIOREDOXIN_2"/>
    <property type="match status" value="1"/>
</dbReference>
<dbReference type="PANTHER" id="PTHR42852">
    <property type="entry name" value="THIOL:DISULFIDE INTERCHANGE PROTEIN DSBE"/>
    <property type="match status" value="1"/>
</dbReference>
<evidence type="ECO:0000313" key="6">
    <source>
        <dbReference type="EMBL" id="MDF1611164.1"/>
    </source>
</evidence>
<accession>A0AAE3NYU9</accession>
<feature type="transmembrane region" description="Helical" evidence="4">
    <location>
        <begin position="21"/>
        <end position="40"/>
    </location>
</feature>
<evidence type="ECO:0000256" key="3">
    <source>
        <dbReference type="ARBA" id="ARBA00023284"/>
    </source>
</evidence>
<dbReference type="RefSeq" id="WP_321534931.1">
    <property type="nucleotide sequence ID" value="NZ_JARGDL010000003.1"/>
</dbReference>
<dbReference type="PROSITE" id="PS00194">
    <property type="entry name" value="THIOREDOXIN_1"/>
    <property type="match status" value="1"/>
</dbReference>
<dbReference type="InterPro" id="IPR013740">
    <property type="entry name" value="Redoxin"/>
</dbReference>
<sequence>MSNQTKMKKETQGLSKKHRSRIYTGIFIAVVFLLFIFNNFDYLFGGKEPNGPYPPNYVPSAIQSSSQAPDFELPTSDGKTLKLSSLKGKVVILDFWATWCPPCRKGIPDLINLKKKYGNKGFEIVGISVDTQTKSEVVPFIKNYGINYPVVYFNQKVIMDYGGIEAIPTSFVLDKNGKIIASYQGLQPVSVYENHIKKLLN</sequence>
<proteinExistence type="predicted"/>
<dbReference type="GO" id="GO:0016491">
    <property type="term" value="F:oxidoreductase activity"/>
    <property type="evidence" value="ECO:0007669"/>
    <property type="project" value="InterPro"/>
</dbReference>
<dbReference type="EMBL" id="JARGDL010000003">
    <property type="protein sequence ID" value="MDF1611164.1"/>
    <property type="molecule type" value="Genomic_DNA"/>
</dbReference>
<evidence type="ECO:0000313" key="7">
    <source>
        <dbReference type="Proteomes" id="UP001221302"/>
    </source>
</evidence>
<dbReference type="AlphaFoldDB" id="A0AAE3NYU9"/>
<keyword evidence="7" id="KW-1185">Reference proteome</keyword>
<keyword evidence="3" id="KW-0676">Redox-active center</keyword>
<dbReference type="InterPro" id="IPR017937">
    <property type="entry name" value="Thioredoxin_CS"/>
</dbReference>
<protein>
    <submittedName>
        <fullName evidence="6">TlpA disulfide reductase family protein</fullName>
    </submittedName>
</protein>
<name>A0AAE3NYU9_9BACT</name>
<organism evidence="6 7">
    <name type="scientific">Stygiobacter electus</name>
    <dbReference type="NCBI Taxonomy" id="3032292"/>
    <lineage>
        <taxon>Bacteria</taxon>
        <taxon>Pseudomonadati</taxon>
        <taxon>Ignavibacteriota</taxon>
        <taxon>Ignavibacteria</taxon>
        <taxon>Ignavibacteriales</taxon>
        <taxon>Melioribacteraceae</taxon>
        <taxon>Stygiobacter</taxon>
    </lineage>
</organism>
<dbReference type="GO" id="GO:0030313">
    <property type="term" value="C:cell envelope"/>
    <property type="evidence" value="ECO:0007669"/>
    <property type="project" value="UniProtKB-SubCell"/>
</dbReference>
<dbReference type="InterPro" id="IPR050553">
    <property type="entry name" value="Thioredoxin_ResA/DsbE_sf"/>
</dbReference>